<reference evidence="19 20" key="1">
    <citation type="submission" date="2017-10" db="EMBL/GenBank/DDBJ databases">
        <title>A novel species of cold-tolerant Malassezia isolated from bats.</title>
        <authorList>
            <person name="Lorch J.M."/>
            <person name="Palmer J.M."/>
            <person name="Vanderwolf K.J."/>
            <person name="Schmidt K.Z."/>
            <person name="Verant M.L."/>
            <person name="Weller T.J."/>
            <person name="Blehert D.S."/>
        </authorList>
    </citation>
    <scope>NUCLEOTIDE SEQUENCE [LARGE SCALE GENOMIC DNA]</scope>
    <source>
        <strain evidence="19 20">NWHC:44797-103</strain>
    </source>
</reference>
<evidence type="ECO:0000256" key="8">
    <source>
        <dbReference type="ARBA" id="ARBA00022786"/>
    </source>
</evidence>
<keyword evidence="11 15" id="KW-0175">Coiled coil</keyword>
<evidence type="ECO:0000256" key="13">
    <source>
        <dbReference type="ARBA" id="ARBA00059679"/>
    </source>
</evidence>
<keyword evidence="5 15" id="KW-0808">Transferase</keyword>
<dbReference type="GO" id="GO:0008270">
    <property type="term" value="F:zinc ion binding"/>
    <property type="evidence" value="ECO:0007669"/>
    <property type="project" value="UniProtKB-KW"/>
</dbReference>
<dbReference type="SUPFAM" id="SSF57850">
    <property type="entry name" value="RING/U-box"/>
    <property type="match status" value="1"/>
</dbReference>
<evidence type="ECO:0000256" key="3">
    <source>
        <dbReference type="ARBA" id="ARBA00004906"/>
    </source>
</evidence>
<comment type="subcellular location">
    <subcellularLocation>
        <location evidence="2 15">Nucleus</location>
    </subcellularLocation>
</comment>
<dbReference type="OrthoDB" id="10266039at2759"/>
<keyword evidence="12 15" id="KW-0539">Nucleus</keyword>
<evidence type="ECO:0000256" key="1">
    <source>
        <dbReference type="ARBA" id="ARBA00000900"/>
    </source>
</evidence>
<name>A0A2N1JB06_9BASI</name>
<dbReference type="InterPro" id="IPR013956">
    <property type="entry name" value="E3_ubiquit_lig_Bre1"/>
</dbReference>
<keyword evidence="6 15" id="KW-0479">Metal-binding</keyword>
<feature type="compositionally biased region" description="Low complexity" evidence="17">
    <location>
        <begin position="233"/>
        <end position="251"/>
    </location>
</feature>
<evidence type="ECO:0000256" key="14">
    <source>
        <dbReference type="PROSITE-ProRule" id="PRU00175"/>
    </source>
</evidence>
<dbReference type="EC" id="2.3.2.27" evidence="15"/>
<evidence type="ECO:0000256" key="6">
    <source>
        <dbReference type="ARBA" id="ARBA00022723"/>
    </source>
</evidence>
<dbReference type="InterPro" id="IPR058643">
    <property type="entry name" value="BRE1-like_CC"/>
</dbReference>
<evidence type="ECO:0000256" key="16">
    <source>
        <dbReference type="SAM" id="Coils"/>
    </source>
</evidence>
<dbReference type="GO" id="GO:0006325">
    <property type="term" value="P:chromatin organization"/>
    <property type="evidence" value="ECO:0007669"/>
    <property type="project" value="UniProtKB-KW"/>
</dbReference>
<feature type="coiled-coil region" evidence="16">
    <location>
        <begin position="613"/>
        <end position="675"/>
    </location>
</feature>
<dbReference type="Gene3D" id="3.30.40.10">
    <property type="entry name" value="Zinc/RING finger domain, C3HC4 (zinc finger)"/>
    <property type="match status" value="1"/>
</dbReference>
<feature type="coiled-coil region" evidence="16">
    <location>
        <begin position="323"/>
        <end position="357"/>
    </location>
</feature>
<feature type="coiled-coil region" evidence="16">
    <location>
        <begin position="536"/>
        <end position="584"/>
    </location>
</feature>
<feature type="region of interest" description="Disordered" evidence="17">
    <location>
        <begin position="1"/>
        <end position="32"/>
    </location>
</feature>
<dbReference type="SMART" id="SM00184">
    <property type="entry name" value="RING"/>
    <property type="match status" value="1"/>
</dbReference>
<organism evidence="19 20">
    <name type="scientific">Malassezia vespertilionis</name>
    <dbReference type="NCBI Taxonomy" id="2020962"/>
    <lineage>
        <taxon>Eukaryota</taxon>
        <taxon>Fungi</taxon>
        <taxon>Dikarya</taxon>
        <taxon>Basidiomycota</taxon>
        <taxon>Ustilaginomycotina</taxon>
        <taxon>Malasseziomycetes</taxon>
        <taxon>Malasseziales</taxon>
        <taxon>Malasseziaceae</taxon>
        <taxon>Malassezia</taxon>
    </lineage>
</organism>
<evidence type="ECO:0000256" key="15">
    <source>
        <dbReference type="RuleBase" id="RU365038"/>
    </source>
</evidence>
<feature type="region of interest" description="Disordered" evidence="17">
    <location>
        <begin position="208"/>
        <end position="255"/>
    </location>
</feature>
<keyword evidence="8 15" id="KW-0833">Ubl conjugation pathway</keyword>
<evidence type="ECO:0000256" key="17">
    <source>
        <dbReference type="SAM" id="MobiDB-lite"/>
    </source>
</evidence>
<dbReference type="PANTHER" id="PTHR23163:SF0">
    <property type="entry name" value="E3 UBIQUITIN-PROTEIN LIGASE BRE1"/>
    <property type="match status" value="1"/>
</dbReference>
<dbReference type="InterPro" id="IPR018957">
    <property type="entry name" value="Znf_C3HC4_RING-type"/>
</dbReference>
<evidence type="ECO:0000313" key="19">
    <source>
        <dbReference type="EMBL" id="PKI83740.1"/>
    </source>
</evidence>
<dbReference type="RefSeq" id="XP_056063441.1">
    <property type="nucleotide sequence ID" value="XM_056207466.1"/>
</dbReference>
<dbReference type="Pfam" id="PF26095">
    <property type="entry name" value="CC_Bre1"/>
    <property type="match status" value="1"/>
</dbReference>
<dbReference type="PROSITE" id="PS00518">
    <property type="entry name" value="ZF_RING_1"/>
    <property type="match status" value="1"/>
</dbReference>
<dbReference type="Proteomes" id="UP000232875">
    <property type="component" value="Unassembled WGS sequence"/>
</dbReference>
<evidence type="ECO:0000256" key="10">
    <source>
        <dbReference type="ARBA" id="ARBA00022853"/>
    </source>
</evidence>
<sequence length="788" mass="87706">MDRKRAHAYSEGGAPSGPFDTKRMHVDDGFDDDENPDYARLERFRKEAIYRCMREAKRDAKRANAVVQMLELRMHDMRGCILAVNQFWDALLESVHLLDEQIIGAELCGALAAFAPLSLEMHNTEQLAALAQRAEIANKVLAALVSYAARTRPHESVPKAMQDLQARCQTLANEASAARQQVQATHAQLSATESGKARVTEDLRAAQRQLDRSQSGLVQSIEDPQGKALRDASTSQKSEPTQETEEQQSTPNGTDKDAAIETQQAAIAAAQEELESVRNLAQARLEEAHAVRAELLDARQQIAALASQLQSLPDERIRTHPAYHELLAEMVFLQQEAERLRTECAATQKENEDMREFRAEFQHQTATQANTHADELQKQVRTRDTDIVRLRGQRDELNAEMLERRARDTVKFTQVDDLKALLAAKDERMEALKSQAHRLQLQVAALRGDTLAVERLNADGVDVLAKSMTELASENAALRAQLASDDTGAETHKALAACKALLAKATTPEDALERWSALQHEATQGRQEADAANASAAAMYDEVDRLTAAYDVLEKETNTKLANLARLEEKIMRLTTEKSKADNKYFAAMRAKDAVDAEKRTLARNAERQSKVIERYTETEKALGAQLGQAEKEISALRRGVQTHTTALAEMERDKASMRRRLAEIERAKAAADAAAAQHLATTNAAADAQARAEERGALLDKELSRTKRLSSGTVKKKGDSENTHLEYLNSLLRCSSCKERYRNRIITRCLHTFCDECVNARIQTRQRKCPHCASAFATSDVQVLYLQ</sequence>
<evidence type="ECO:0000256" key="5">
    <source>
        <dbReference type="ARBA" id="ARBA00022679"/>
    </source>
</evidence>
<evidence type="ECO:0000256" key="9">
    <source>
        <dbReference type="ARBA" id="ARBA00022833"/>
    </source>
</evidence>
<dbReference type="EMBL" id="KZ454991">
    <property type="protein sequence ID" value="PKI83740.1"/>
    <property type="molecule type" value="Genomic_DNA"/>
</dbReference>
<dbReference type="GO" id="GO:0061630">
    <property type="term" value="F:ubiquitin protein ligase activity"/>
    <property type="evidence" value="ECO:0007669"/>
    <property type="project" value="UniProtKB-EC"/>
</dbReference>
<dbReference type="AlphaFoldDB" id="A0A2N1JB06"/>
<dbReference type="Pfam" id="PF08647">
    <property type="entry name" value="BRE1"/>
    <property type="match status" value="1"/>
</dbReference>
<keyword evidence="9 15" id="KW-0862">Zinc</keyword>
<dbReference type="GO" id="GO:0016567">
    <property type="term" value="P:protein ubiquitination"/>
    <property type="evidence" value="ECO:0007669"/>
    <property type="project" value="UniProtKB-UniRule"/>
</dbReference>
<evidence type="ECO:0000256" key="12">
    <source>
        <dbReference type="ARBA" id="ARBA00023242"/>
    </source>
</evidence>
<keyword evidence="10 15" id="KW-0156">Chromatin regulator</keyword>
<dbReference type="GO" id="GO:0005634">
    <property type="term" value="C:nucleus"/>
    <property type="evidence" value="ECO:0007669"/>
    <property type="project" value="UniProtKB-SubCell"/>
</dbReference>
<evidence type="ECO:0000256" key="4">
    <source>
        <dbReference type="ARBA" id="ARBA00005555"/>
    </source>
</evidence>
<evidence type="ECO:0000256" key="11">
    <source>
        <dbReference type="ARBA" id="ARBA00023054"/>
    </source>
</evidence>
<feature type="coiled-coil region" evidence="16">
    <location>
        <begin position="260"/>
        <end position="287"/>
    </location>
</feature>
<comment type="pathway">
    <text evidence="3 15">Protein modification; protein ubiquitination.</text>
</comment>
<keyword evidence="20" id="KW-1185">Reference proteome</keyword>
<dbReference type="UniPathway" id="UPA00143"/>
<dbReference type="GO" id="GO:0033503">
    <property type="term" value="C:HULC complex"/>
    <property type="evidence" value="ECO:0007669"/>
    <property type="project" value="TreeGrafter"/>
</dbReference>
<feature type="domain" description="RING-type" evidence="18">
    <location>
        <begin position="735"/>
        <end position="773"/>
    </location>
</feature>
<proteinExistence type="inferred from homology"/>
<gene>
    <name evidence="19" type="primary">BRE1</name>
    <name evidence="19" type="ORF">MVES_002492</name>
</gene>
<evidence type="ECO:0000313" key="20">
    <source>
        <dbReference type="Proteomes" id="UP000232875"/>
    </source>
</evidence>
<dbReference type="InterPro" id="IPR017907">
    <property type="entry name" value="Znf_RING_CS"/>
</dbReference>
<dbReference type="PROSITE" id="PS50089">
    <property type="entry name" value="ZF_RING_2"/>
    <property type="match status" value="1"/>
</dbReference>
<dbReference type="GeneID" id="80902147"/>
<evidence type="ECO:0000256" key="7">
    <source>
        <dbReference type="ARBA" id="ARBA00022771"/>
    </source>
</evidence>
<comment type="function">
    <text evidence="13">E3 ubiquitin-protein ligase that mediates monoubiquitination of histone H2B to form H2BK123ub1. H2BK123ub1 gives a specific tag for epigenetic transcriptional activation and is also a prerequisite for H3K4me and H3K79me formation.</text>
</comment>
<dbReference type="InterPro" id="IPR013083">
    <property type="entry name" value="Znf_RING/FYVE/PHD"/>
</dbReference>
<dbReference type="Pfam" id="PF00097">
    <property type="entry name" value="zf-C3HC4"/>
    <property type="match status" value="1"/>
</dbReference>
<comment type="similarity">
    <text evidence="4 15">Belongs to the BRE1 family.</text>
</comment>
<dbReference type="CDD" id="cd16499">
    <property type="entry name" value="RING-HC_Bre1-like"/>
    <property type="match status" value="1"/>
</dbReference>
<accession>A0A2N1JB06</accession>
<evidence type="ECO:0000256" key="2">
    <source>
        <dbReference type="ARBA" id="ARBA00004123"/>
    </source>
</evidence>
<dbReference type="STRING" id="2020962.A0A2N1JB06"/>
<protein>
    <recommendedName>
        <fullName evidence="15">E3 ubiquitin protein ligase</fullName>
        <ecNumber evidence="15">2.3.2.27</ecNumber>
    </recommendedName>
</protein>
<keyword evidence="7 14" id="KW-0863">Zinc-finger</keyword>
<dbReference type="PANTHER" id="PTHR23163">
    <property type="entry name" value="RING FINGER PROTEIN-RELATED"/>
    <property type="match status" value="1"/>
</dbReference>
<comment type="catalytic activity">
    <reaction evidence="1 15">
        <text>S-ubiquitinyl-[E2 ubiquitin-conjugating enzyme]-L-cysteine + [acceptor protein]-L-lysine = [E2 ubiquitin-conjugating enzyme]-L-cysteine + N(6)-ubiquitinyl-[acceptor protein]-L-lysine.</text>
        <dbReference type="EC" id="2.3.2.27"/>
    </reaction>
</comment>
<dbReference type="InterPro" id="IPR001841">
    <property type="entry name" value="Znf_RING"/>
</dbReference>
<evidence type="ECO:0000259" key="18">
    <source>
        <dbReference type="PROSITE" id="PS50089"/>
    </source>
</evidence>
<feature type="coiled-coil region" evidence="16">
    <location>
        <begin position="415"/>
        <end position="449"/>
    </location>
</feature>